<proteinExistence type="predicted"/>
<keyword evidence="6" id="KW-1185">Reference proteome</keyword>
<organism evidence="3 6">
    <name type="scientific">Rotaria sordida</name>
    <dbReference type="NCBI Taxonomy" id="392033"/>
    <lineage>
        <taxon>Eukaryota</taxon>
        <taxon>Metazoa</taxon>
        <taxon>Spiralia</taxon>
        <taxon>Gnathifera</taxon>
        <taxon>Rotifera</taxon>
        <taxon>Eurotatoria</taxon>
        <taxon>Bdelloidea</taxon>
        <taxon>Philodinida</taxon>
        <taxon>Philodinidae</taxon>
        <taxon>Rotaria</taxon>
    </lineage>
</organism>
<dbReference type="EMBL" id="CAJNOL010000005">
    <property type="protein sequence ID" value="CAF0730893.1"/>
    <property type="molecule type" value="Genomic_DNA"/>
</dbReference>
<comment type="caution">
    <text evidence="3">The sequence shown here is derived from an EMBL/GenBank/DDBJ whole genome shotgun (WGS) entry which is preliminary data.</text>
</comment>
<evidence type="ECO:0000313" key="3">
    <source>
        <dbReference type="EMBL" id="CAF0730893.1"/>
    </source>
</evidence>
<protein>
    <submittedName>
        <fullName evidence="3">Uncharacterized protein</fullName>
    </submittedName>
</protein>
<dbReference type="EMBL" id="CAJNOH010000004">
    <property type="protein sequence ID" value="CAF0729786.1"/>
    <property type="molecule type" value="Genomic_DNA"/>
</dbReference>
<gene>
    <name evidence="5" type="ORF">FNK824_LOCUS20655</name>
    <name evidence="3" type="ORF">JXQ802_LOCUS487</name>
    <name evidence="4" type="ORF">JXQ802_LOCUS589</name>
    <name evidence="2" type="ORF">PYM288_LOCUS866</name>
</gene>
<dbReference type="Proteomes" id="UP000663874">
    <property type="component" value="Unassembled WGS sequence"/>
</dbReference>
<evidence type="ECO:0000313" key="4">
    <source>
        <dbReference type="EMBL" id="CAF0732331.1"/>
    </source>
</evidence>
<evidence type="ECO:0000313" key="2">
    <source>
        <dbReference type="EMBL" id="CAF0729786.1"/>
    </source>
</evidence>
<evidence type="ECO:0000313" key="5">
    <source>
        <dbReference type="EMBL" id="CAF3902547.1"/>
    </source>
</evidence>
<dbReference type="Proteomes" id="UP000663870">
    <property type="component" value="Unassembled WGS sequence"/>
</dbReference>
<feature type="region of interest" description="Disordered" evidence="1">
    <location>
        <begin position="47"/>
        <end position="92"/>
    </location>
</feature>
<dbReference type="AlphaFoldDB" id="A0A813N2Q7"/>
<evidence type="ECO:0000256" key="1">
    <source>
        <dbReference type="SAM" id="MobiDB-lite"/>
    </source>
</evidence>
<evidence type="ECO:0000313" key="6">
    <source>
        <dbReference type="Proteomes" id="UP000663870"/>
    </source>
</evidence>
<dbReference type="EMBL" id="CAJNOL010000006">
    <property type="protein sequence ID" value="CAF0732331.1"/>
    <property type="molecule type" value="Genomic_DNA"/>
</dbReference>
<accession>A0A813N2Q7</accession>
<dbReference type="EMBL" id="CAJOBE010003825">
    <property type="protein sequence ID" value="CAF3902547.1"/>
    <property type="molecule type" value="Genomic_DNA"/>
</dbReference>
<sequence>MSRSNNRTSDYLLASAEHTGASLFPSGLLMYDLPSLRRTASRTLNNVELIDRQPLSSSSSSRKRSPSPVPSSSSSPSSIADVDLSVDDESNQKNLTTSEDWWRQAIEPIPTKTISISHSAFSMNDDDISNDTSQLFSLLPSFNSTQRIIVHNQLLTTLTQIYSDKALDYVKQWYEHHSVPNLNILIKRGLLKIYKEKSIRMTINNKKEIFGQLDKNGKIISTFDNRLFDSIEHFYQTYQSRRKRNENLAIIYESVYWYDQSFHSILLEYAETIVKISGMKTRLITDDELLSNNSSIDILPKEILCQINCWNEGRNEIDL</sequence>
<name>A0A813N2Q7_9BILA</name>
<dbReference type="Proteomes" id="UP000663854">
    <property type="component" value="Unassembled WGS sequence"/>
</dbReference>
<reference evidence="3" key="1">
    <citation type="submission" date="2021-02" db="EMBL/GenBank/DDBJ databases">
        <authorList>
            <person name="Nowell W R."/>
        </authorList>
    </citation>
    <scope>NUCLEOTIDE SEQUENCE</scope>
</reference>